<name>A0A090QTT8_9GAMM</name>
<dbReference type="Pfam" id="PF00501">
    <property type="entry name" value="AMP-binding"/>
    <property type="match status" value="1"/>
</dbReference>
<dbReference type="AlphaFoldDB" id="A0A090QTT8"/>
<evidence type="ECO:0000313" key="2">
    <source>
        <dbReference type="EMBL" id="GAL06575.1"/>
    </source>
</evidence>
<dbReference type="EC" id="6.2.1.3" evidence="2"/>
<organism evidence="2 3">
    <name type="scientific">Photobacterium aphoticum</name>
    <dbReference type="NCBI Taxonomy" id="754436"/>
    <lineage>
        <taxon>Bacteria</taxon>
        <taxon>Pseudomonadati</taxon>
        <taxon>Pseudomonadota</taxon>
        <taxon>Gammaproteobacteria</taxon>
        <taxon>Vibrionales</taxon>
        <taxon>Vibrionaceae</taxon>
        <taxon>Photobacterium</taxon>
    </lineage>
</organism>
<comment type="caution">
    <text evidence="2">The sequence shown here is derived from an EMBL/GenBank/DDBJ whole genome shotgun (WGS) entry which is preliminary data.</text>
</comment>
<proteinExistence type="predicted"/>
<dbReference type="InterPro" id="IPR050237">
    <property type="entry name" value="ATP-dep_AMP-bd_enzyme"/>
</dbReference>
<dbReference type="SUPFAM" id="SSF56801">
    <property type="entry name" value="Acetyl-CoA synthetase-like"/>
    <property type="match status" value="1"/>
</dbReference>
<reference evidence="2 3" key="1">
    <citation type="journal article" date="2014" name="Genome Announc.">
        <title>Draft Genome Sequences of Two Vibrionaceae Species, Vibrio ponticus C121 and Photobacterium aphoticum C119, Isolated as Coral Reef Microbiota.</title>
        <authorList>
            <person name="Al-saari N."/>
            <person name="Meirelles P.M."/>
            <person name="Mino S."/>
            <person name="Suda W."/>
            <person name="Oshima K."/>
            <person name="Hattori M."/>
            <person name="Ohkuma M."/>
            <person name="Thompson F.L."/>
            <person name="Gomez-Gil B."/>
            <person name="Sawabe T."/>
            <person name="Sawabe T."/>
        </authorList>
    </citation>
    <scope>NUCLEOTIDE SEQUENCE [LARGE SCALE GENOMIC DNA]</scope>
    <source>
        <strain evidence="2 3">JCM 19237</strain>
    </source>
</reference>
<keyword evidence="2" id="KW-0436">Ligase</keyword>
<dbReference type="PANTHER" id="PTHR43767:SF1">
    <property type="entry name" value="NONRIBOSOMAL PEPTIDE SYNTHASE PES1 (EUROFUNG)-RELATED"/>
    <property type="match status" value="1"/>
</dbReference>
<accession>A0A090QTT8</accession>
<evidence type="ECO:0000313" key="3">
    <source>
        <dbReference type="Proteomes" id="UP000029227"/>
    </source>
</evidence>
<evidence type="ECO:0000259" key="1">
    <source>
        <dbReference type="Pfam" id="PF00501"/>
    </source>
</evidence>
<dbReference type="InterPro" id="IPR000873">
    <property type="entry name" value="AMP-dep_synth/lig_dom"/>
</dbReference>
<dbReference type="PANTHER" id="PTHR43767">
    <property type="entry name" value="LONG-CHAIN-FATTY-ACID--COA LIGASE"/>
    <property type="match status" value="1"/>
</dbReference>
<dbReference type="GO" id="GO:0004467">
    <property type="term" value="F:long-chain fatty acid-CoA ligase activity"/>
    <property type="evidence" value="ECO:0007669"/>
    <property type="project" value="UniProtKB-EC"/>
</dbReference>
<feature type="domain" description="AMP-dependent synthetase/ligase" evidence="1">
    <location>
        <begin position="8"/>
        <end position="115"/>
    </location>
</feature>
<dbReference type="Proteomes" id="UP000029227">
    <property type="component" value="Unassembled WGS sequence"/>
</dbReference>
<dbReference type="STRING" id="754436.JCM19237_2672"/>
<sequence length="152" mass="16650">MYNLATNLERNAEFRGHDTALIFNDESLNYRTLNTLVNRVANHLVALGIQPNDKVAISCPNTPAFVIGYYAIQKVGAVTVPLNIMLKGPEVAYHLADSDAVALISFEGNSTLPSGEFCYEALAKHQVASTLLPLNQVRTHHCLRMRIASING</sequence>
<dbReference type="Gene3D" id="3.40.50.980">
    <property type="match status" value="1"/>
</dbReference>
<protein>
    <submittedName>
        <fullName evidence="2">Long-chain-fatty-acid-CoA ligase</fullName>
        <ecNumber evidence="2">6.2.1.3</ecNumber>
    </submittedName>
</protein>
<dbReference type="eggNOG" id="COG0318">
    <property type="taxonomic scope" value="Bacteria"/>
</dbReference>
<dbReference type="EMBL" id="BBMN01000012">
    <property type="protein sequence ID" value="GAL06575.1"/>
    <property type="molecule type" value="Genomic_DNA"/>
</dbReference>
<gene>
    <name evidence="2" type="ORF">JCM19237_2672</name>
</gene>